<dbReference type="PANTHER" id="PTHR31635:SF196">
    <property type="entry name" value="REVERSE TRANSCRIPTASE DOMAIN-CONTAINING PROTEIN-RELATED"/>
    <property type="match status" value="1"/>
</dbReference>
<dbReference type="EnsemblPlants" id="Pp3c25_6040V3.1">
    <property type="protein sequence ID" value="Pp3c25_6040V3.1"/>
    <property type="gene ID" value="Pp3c25_6040"/>
</dbReference>
<sequence length="426" mass="50173">MIDQLDDKQGRQDIIGRGQREQVPWGDLQVHLGLQDSFRADEFRKLSTKKFWDNRRNAPGMICSGLDRFYLNHTLIQLGGQTAIWHSLTHVSDHAPVVLKIHQQHLRTQNQPAFNRHLLDDENEKTLLLAEWTRAMALNSNKTWNKTLAYRAQRSKAFTAQLTPVIEAEQALLHNWNDQGARDTLNLTQIELHMQRQKLLESKHDKHMSEWTRIGDRCNREFFKFHTGYKKPTLISELIDDGRSLTNQEEMQYYQPKSHPLLLHFEKAYDTISWNFLKETILHMGFPTDWVELIMTLYSEASTRIMLNWVPREQFSLQRYLRQGCPLALYLYLLVKDEFRHMLSNPHQSLHLWIPCKIAAIQWLYLVEDLSIREWRAKASSTSISGLSHSEEIETSEHALFNCPKIATTWEYFTALRFQSQLSDNY</sequence>
<name>A0A2K1IE06_PHYPA</name>
<reference evidence="2 4" key="2">
    <citation type="journal article" date="2018" name="Plant J.">
        <title>The Physcomitrella patens chromosome-scale assembly reveals moss genome structure and evolution.</title>
        <authorList>
            <person name="Lang D."/>
            <person name="Ullrich K.K."/>
            <person name="Murat F."/>
            <person name="Fuchs J."/>
            <person name="Jenkins J."/>
            <person name="Haas F.B."/>
            <person name="Piednoel M."/>
            <person name="Gundlach H."/>
            <person name="Van Bel M."/>
            <person name="Meyberg R."/>
            <person name="Vives C."/>
            <person name="Morata J."/>
            <person name="Symeonidi A."/>
            <person name="Hiss M."/>
            <person name="Muchero W."/>
            <person name="Kamisugi Y."/>
            <person name="Saleh O."/>
            <person name="Blanc G."/>
            <person name="Decker E.L."/>
            <person name="van Gessel N."/>
            <person name="Grimwood J."/>
            <person name="Hayes R.D."/>
            <person name="Graham S.W."/>
            <person name="Gunter L.E."/>
            <person name="McDaniel S.F."/>
            <person name="Hoernstein S.N.W."/>
            <person name="Larsson A."/>
            <person name="Li F.W."/>
            <person name="Perroud P.F."/>
            <person name="Phillips J."/>
            <person name="Ranjan P."/>
            <person name="Rokshar D.S."/>
            <person name="Rothfels C.J."/>
            <person name="Schneider L."/>
            <person name="Shu S."/>
            <person name="Stevenson D.W."/>
            <person name="Thummler F."/>
            <person name="Tillich M."/>
            <person name="Villarreal Aguilar J.C."/>
            <person name="Widiez T."/>
            <person name="Wong G.K."/>
            <person name="Wymore A."/>
            <person name="Zhang Y."/>
            <person name="Zimmer A.D."/>
            <person name="Quatrano R.S."/>
            <person name="Mayer K.F.X."/>
            <person name="Goodstein D."/>
            <person name="Casacuberta J.M."/>
            <person name="Vandepoele K."/>
            <person name="Reski R."/>
            <person name="Cuming A.C."/>
            <person name="Tuskan G.A."/>
            <person name="Maumus F."/>
            <person name="Salse J."/>
            <person name="Schmutz J."/>
            <person name="Rensing S.A."/>
        </authorList>
    </citation>
    <scope>NUCLEOTIDE SEQUENCE [LARGE SCALE GENOMIC DNA]</scope>
    <source>
        <strain evidence="3 4">cv. Gransden 2004</strain>
    </source>
</reference>
<dbReference type="AlphaFoldDB" id="A0A2K1IE06"/>
<feature type="domain" description="Reverse transcriptase" evidence="1">
    <location>
        <begin position="239"/>
        <end position="345"/>
    </location>
</feature>
<evidence type="ECO:0000313" key="4">
    <source>
        <dbReference type="Proteomes" id="UP000006727"/>
    </source>
</evidence>
<proteinExistence type="predicted"/>
<evidence type="ECO:0000313" key="3">
    <source>
        <dbReference type="EnsemblPlants" id="Pp3c25_6040V3.1"/>
    </source>
</evidence>
<dbReference type="Pfam" id="PF00078">
    <property type="entry name" value="RVT_1"/>
    <property type="match status" value="1"/>
</dbReference>
<dbReference type="PANTHER" id="PTHR31635">
    <property type="entry name" value="REVERSE TRANSCRIPTASE DOMAIN-CONTAINING PROTEIN-RELATED"/>
    <property type="match status" value="1"/>
</dbReference>
<dbReference type="Gramene" id="Pp3c25_6040V3.1">
    <property type="protein sequence ID" value="Pp3c25_6040V3.1"/>
    <property type="gene ID" value="Pp3c25_6040"/>
</dbReference>
<evidence type="ECO:0000259" key="1">
    <source>
        <dbReference type="Pfam" id="PF00078"/>
    </source>
</evidence>
<organism evidence="2">
    <name type="scientific">Physcomitrium patens</name>
    <name type="common">Spreading-leaved earth moss</name>
    <name type="synonym">Physcomitrella patens</name>
    <dbReference type="NCBI Taxonomy" id="3218"/>
    <lineage>
        <taxon>Eukaryota</taxon>
        <taxon>Viridiplantae</taxon>
        <taxon>Streptophyta</taxon>
        <taxon>Embryophyta</taxon>
        <taxon>Bryophyta</taxon>
        <taxon>Bryophytina</taxon>
        <taxon>Bryopsida</taxon>
        <taxon>Funariidae</taxon>
        <taxon>Funariales</taxon>
        <taxon>Funariaceae</taxon>
        <taxon>Physcomitrium</taxon>
    </lineage>
</organism>
<dbReference type="SUPFAM" id="SSF56219">
    <property type="entry name" value="DNase I-like"/>
    <property type="match status" value="1"/>
</dbReference>
<dbReference type="InterPro" id="IPR036691">
    <property type="entry name" value="Endo/exonu/phosph_ase_sf"/>
</dbReference>
<dbReference type="Proteomes" id="UP000006727">
    <property type="component" value="Chromosome 25"/>
</dbReference>
<dbReference type="InterPro" id="IPR000477">
    <property type="entry name" value="RT_dom"/>
</dbReference>
<dbReference type="EMBL" id="ABEU02000025">
    <property type="protein sequence ID" value="PNR27500.1"/>
    <property type="molecule type" value="Genomic_DNA"/>
</dbReference>
<reference evidence="3" key="3">
    <citation type="submission" date="2020-12" db="UniProtKB">
        <authorList>
            <consortium name="EnsemblPlants"/>
        </authorList>
    </citation>
    <scope>IDENTIFICATION</scope>
</reference>
<protein>
    <recommendedName>
        <fullName evidence="1">Reverse transcriptase domain-containing protein</fullName>
    </recommendedName>
</protein>
<keyword evidence="4" id="KW-1185">Reference proteome</keyword>
<reference evidence="2 4" key="1">
    <citation type="journal article" date="2008" name="Science">
        <title>The Physcomitrella genome reveals evolutionary insights into the conquest of land by plants.</title>
        <authorList>
            <person name="Rensing S."/>
            <person name="Lang D."/>
            <person name="Zimmer A."/>
            <person name="Terry A."/>
            <person name="Salamov A."/>
            <person name="Shapiro H."/>
            <person name="Nishiyama T."/>
            <person name="Perroud P.-F."/>
            <person name="Lindquist E."/>
            <person name="Kamisugi Y."/>
            <person name="Tanahashi T."/>
            <person name="Sakakibara K."/>
            <person name="Fujita T."/>
            <person name="Oishi K."/>
            <person name="Shin-I T."/>
            <person name="Kuroki Y."/>
            <person name="Toyoda A."/>
            <person name="Suzuki Y."/>
            <person name="Hashimoto A."/>
            <person name="Yamaguchi K."/>
            <person name="Sugano A."/>
            <person name="Kohara Y."/>
            <person name="Fujiyama A."/>
            <person name="Anterola A."/>
            <person name="Aoki S."/>
            <person name="Ashton N."/>
            <person name="Barbazuk W.B."/>
            <person name="Barker E."/>
            <person name="Bennetzen J."/>
            <person name="Bezanilla M."/>
            <person name="Blankenship R."/>
            <person name="Cho S.H."/>
            <person name="Dutcher S."/>
            <person name="Estelle M."/>
            <person name="Fawcett J.A."/>
            <person name="Gundlach H."/>
            <person name="Hanada K."/>
            <person name="Heyl A."/>
            <person name="Hicks K.A."/>
            <person name="Hugh J."/>
            <person name="Lohr M."/>
            <person name="Mayer K."/>
            <person name="Melkozernov A."/>
            <person name="Murata T."/>
            <person name="Nelson D."/>
            <person name="Pils B."/>
            <person name="Prigge M."/>
            <person name="Reiss B."/>
            <person name="Renner T."/>
            <person name="Rombauts S."/>
            <person name="Rushton P."/>
            <person name="Sanderfoot A."/>
            <person name="Schween G."/>
            <person name="Shiu S.-H."/>
            <person name="Stueber K."/>
            <person name="Theodoulou F.L."/>
            <person name="Tu H."/>
            <person name="Van de Peer Y."/>
            <person name="Verrier P.J."/>
            <person name="Waters E."/>
            <person name="Wood A."/>
            <person name="Yang L."/>
            <person name="Cove D."/>
            <person name="Cuming A."/>
            <person name="Hasebe M."/>
            <person name="Lucas S."/>
            <person name="Mishler D.B."/>
            <person name="Reski R."/>
            <person name="Grigoriev I."/>
            <person name="Quatrano R.S."/>
            <person name="Boore J.L."/>
        </authorList>
    </citation>
    <scope>NUCLEOTIDE SEQUENCE [LARGE SCALE GENOMIC DNA]</scope>
    <source>
        <strain evidence="3 4">cv. Gransden 2004</strain>
    </source>
</reference>
<dbReference type="InParanoid" id="A0A2K1IE06"/>
<accession>A0A2K1IE06</accession>
<gene>
    <name evidence="2" type="ORF">PHYPA_029652</name>
</gene>
<evidence type="ECO:0000313" key="2">
    <source>
        <dbReference type="EMBL" id="PNR27500.1"/>
    </source>
</evidence>